<dbReference type="RefSeq" id="WP_275944455.1">
    <property type="nucleotide sequence ID" value="NZ_JACIDC010000006.1"/>
</dbReference>
<accession>A0A7W6N8H8</accession>
<dbReference type="Proteomes" id="UP000519439">
    <property type="component" value="Unassembled WGS sequence"/>
</dbReference>
<organism evidence="1 2">
    <name type="scientific">Microvirga flocculans</name>
    <dbReference type="NCBI Taxonomy" id="217168"/>
    <lineage>
        <taxon>Bacteria</taxon>
        <taxon>Pseudomonadati</taxon>
        <taxon>Pseudomonadota</taxon>
        <taxon>Alphaproteobacteria</taxon>
        <taxon>Hyphomicrobiales</taxon>
        <taxon>Methylobacteriaceae</taxon>
        <taxon>Microvirga</taxon>
    </lineage>
</organism>
<evidence type="ECO:0000313" key="1">
    <source>
        <dbReference type="EMBL" id="MBB4040440.1"/>
    </source>
</evidence>
<dbReference type="AlphaFoldDB" id="A0A7W6N8H8"/>
<gene>
    <name evidence="1" type="ORF">GGR34_002093</name>
</gene>
<sequence>MTDRPIALHAATDKDAGGFALAAHVEWTVGITERTVAPRGA</sequence>
<dbReference type="EMBL" id="JACIDC010000006">
    <property type="protein sequence ID" value="MBB4040440.1"/>
    <property type="molecule type" value="Genomic_DNA"/>
</dbReference>
<keyword evidence="2" id="KW-1185">Reference proteome</keyword>
<evidence type="ECO:0000313" key="2">
    <source>
        <dbReference type="Proteomes" id="UP000519439"/>
    </source>
</evidence>
<reference evidence="1 2" key="1">
    <citation type="submission" date="2020-08" db="EMBL/GenBank/DDBJ databases">
        <title>Genomic Encyclopedia of Type Strains, Phase IV (KMG-IV): sequencing the most valuable type-strain genomes for metagenomic binning, comparative biology and taxonomic classification.</title>
        <authorList>
            <person name="Goeker M."/>
        </authorList>
    </citation>
    <scope>NUCLEOTIDE SEQUENCE [LARGE SCALE GENOMIC DNA]</scope>
    <source>
        <strain evidence="1 2">DSM 15743</strain>
    </source>
</reference>
<comment type="caution">
    <text evidence="1">The sequence shown here is derived from an EMBL/GenBank/DDBJ whole genome shotgun (WGS) entry which is preliminary data.</text>
</comment>
<protein>
    <submittedName>
        <fullName evidence="1">Uncharacterized protein</fullName>
    </submittedName>
</protein>
<proteinExistence type="predicted"/>
<name>A0A7W6N8H8_9HYPH</name>